<keyword evidence="4" id="KW-1185">Reference proteome</keyword>
<feature type="transmembrane region" description="Helical" evidence="2">
    <location>
        <begin position="90"/>
        <end position="108"/>
    </location>
</feature>
<dbReference type="InterPro" id="IPR018830">
    <property type="entry name" value="DUF2434"/>
</dbReference>
<reference evidence="3" key="1">
    <citation type="journal article" date="2023" name="Mol. Phylogenet. Evol.">
        <title>Genome-scale phylogeny and comparative genomics of the fungal order Sordariales.</title>
        <authorList>
            <person name="Hensen N."/>
            <person name="Bonometti L."/>
            <person name="Westerberg I."/>
            <person name="Brannstrom I.O."/>
            <person name="Guillou S."/>
            <person name="Cros-Aarteil S."/>
            <person name="Calhoun S."/>
            <person name="Haridas S."/>
            <person name="Kuo A."/>
            <person name="Mondo S."/>
            <person name="Pangilinan J."/>
            <person name="Riley R."/>
            <person name="LaButti K."/>
            <person name="Andreopoulos B."/>
            <person name="Lipzen A."/>
            <person name="Chen C."/>
            <person name="Yan M."/>
            <person name="Daum C."/>
            <person name="Ng V."/>
            <person name="Clum A."/>
            <person name="Steindorff A."/>
            <person name="Ohm R.A."/>
            <person name="Martin F."/>
            <person name="Silar P."/>
            <person name="Natvig D.O."/>
            <person name="Lalanne C."/>
            <person name="Gautier V."/>
            <person name="Ament-Velasquez S.L."/>
            <person name="Kruys A."/>
            <person name="Hutchinson M.I."/>
            <person name="Powell A.J."/>
            <person name="Barry K."/>
            <person name="Miller A.N."/>
            <person name="Grigoriev I.V."/>
            <person name="Debuchy R."/>
            <person name="Gladieux P."/>
            <person name="Hiltunen Thoren M."/>
            <person name="Johannesson H."/>
        </authorList>
    </citation>
    <scope>NUCLEOTIDE SEQUENCE</scope>
    <source>
        <strain evidence="3">CBS 314.62</strain>
    </source>
</reference>
<feature type="transmembrane region" description="Helical" evidence="2">
    <location>
        <begin position="299"/>
        <end position="320"/>
    </location>
</feature>
<feature type="transmembrane region" description="Helical" evidence="2">
    <location>
        <begin position="161"/>
        <end position="183"/>
    </location>
</feature>
<feature type="compositionally biased region" description="Low complexity" evidence="1">
    <location>
        <begin position="567"/>
        <end position="578"/>
    </location>
</feature>
<gene>
    <name evidence="3" type="ORF">B0T22DRAFT_441150</name>
</gene>
<feature type="compositionally biased region" description="Pro residues" evidence="1">
    <location>
        <begin position="532"/>
        <end position="542"/>
    </location>
</feature>
<evidence type="ECO:0000256" key="2">
    <source>
        <dbReference type="SAM" id="Phobius"/>
    </source>
</evidence>
<name>A0AAE1CDJ7_9PEZI</name>
<feature type="transmembrane region" description="Helical" evidence="2">
    <location>
        <begin position="213"/>
        <end position="231"/>
    </location>
</feature>
<organism evidence="3 4">
    <name type="scientific">Podospora appendiculata</name>
    <dbReference type="NCBI Taxonomy" id="314037"/>
    <lineage>
        <taxon>Eukaryota</taxon>
        <taxon>Fungi</taxon>
        <taxon>Dikarya</taxon>
        <taxon>Ascomycota</taxon>
        <taxon>Pezizomycotina</taxon>
        <taxon>Sordariomycetes</taxon>
        <taxon>Sordariomycetidae</taxon>
        <taxon>Sordariales</taxon>
        <taxon>Podosporaceae</taxon>
        <taxon>Podospora</taxon>
    </lineage>
</organism>
<accession>A0AAE1CDJ7</accession>
<comment type="caution">
    <text evidence="3">The sequence shown here is derived from an EMBL/GenBank/DDBJ whole genome shotgun (WGS) entry which is preliminary data.</text>
</comment>
<sequence length="589" mass="66601">MSLLDARDIIPFPPGSNDSDTVFGGVHFNLTILKEWNYTYFENRTLSNGTWCVLPFAPYTPALLLENGTFVNVTWCWHPVNQIGVRGGTGLGFATLFGVGLVLTLIALSKHGKLHLPAERRFWPIGRRWQWYWAIFTCAMALISLLTNIDVDRYYLPELPIVLTCFFWFLMQLGAMAIVWEAVRHWGSWMERQFIDPNPFVLKLDDRRAKIEFFIPLFFYFWIWMNFFLVVPRSWTGIEMQRYPQQIIDVAIPTATDGRFKAAAFCLVVCWLTITFSLRHSIKHYRERNRGFVNRVIGLIRFTPLRFILLMPISLAIPAYQALCAWEFQWSPLNVKGLTVAIYVGGYLPSLLIVYIQAITGFINPNEDLELQRQRRVRGSEINRELGIAPKPAWWRRANNEFNPNERMRDRIARNVRELGGGKATAHNLEAAVDTRLRENDPLQNTSRTAGGEDVEMDAMPRLPSTQASDLLGPISPGDFAGARAMASQYAGNSEQRRTENAVQVAAGLLFPSASEDPVAAAHRRAELMMDGPPPAVPPPPYIASARGRQSAVGAESNNRPTTAERSNSTNTANSINAPPQQIRSMLDI</sequence>
<evidence type="ECO:0000256" key="1">
    <source>
        <dbReference type="SAM" id="MobiDB-lite"/>
    </source>
</evidence>
<evidence type="ECO:0000313" key="4">
    <source>
        <dbReference type="Proteomes" id="UP001270362"/>
    </source>
</evidence>
<reference evidence="3" key="2">
    <citation type="submission" date="2023-06" db="EMBL/GenBank/DDBJ databases">
        <authorList>
            <consortium name="Lawrence Berkeley National Laboratory"/>
            <person name="Haridas S."/>
            <person name="Hensen N."/>
            <person name="Bonometti L."/>
            <person name="Westerberg I."/>
            <person name="Brannstrom I.O."/>
            <person name="Guillou S."/>
            <person name="Cros-Aarteil S."/>
            <person name="Calhoun S."/>
            <person name="Kuo A."/>
            <person name="Mondo S."/>
            <person name="Pangilinan J."/>
            <person name="Riley R."/>
            <person name="Labutti K."/>
            <person name="Andreopoulos B."/>
            <person name="Lipzen A."/>
            <person name="Chen C."/>
            <person name="Yanf M."/>
            <person name="Daum C."/>
            <person name="Ng V."/>
            <person name="Clum A."/>
            <person name="Steindorff A."/>
            <person name="Ohm R."/>
            <person name="Martin F."/>
            <person name="Silar P."/>
            <person name="Natvig D."/>
            <person name="Lalanne C."/>
            <person name="Gautier V."/>
            <person name="Ament-Velasquez S.L."/>
            <person name="Kruys A."/>
            <person name="Hutchinson M.I."/>
            <person name="Powell A.J."/>
            <person name="Barry K."/>
            <person name="Miller A.N."/>
            <person name="Grigoriev I.V."/>
            <person name="Debuchy R."/>
            <person name="Gladieux P."/>
            <person name="Thoren M.H."/>
            <person name="Johannesson H."/>
        </authorList>
    </citation>
    <scope>NUCLEOTIDE SEQUENCE</scope>
    <source>
        <strain evidence="3">CBS 314.62</strain>
    </source>
</reference>
<proteinExistence type="predicted"/>
<feature type="transmembrane region" description="Helical" evidence="2">
    <location>
        <begin position="260"/>
        <end position="278"/>
    </location>
</feature>
<dbReference type="Pfam" id="PF10361">
    <property type="entry name" value="DUF2434"/>
    <property type="match status" value="1"/>
</dbReference>
<feature type="transmembrane region" description="Helical" evidence="2">
    <location>
        <begin position="340"/>
        <end position="363"/>
    </location>
</feature>
<dbReference type="AlphaFoldDB" id="A0AAE1CDJ7"/>
<feature type="region of interest" description="Disordered" evidence="1">
    <location>
        <begin position="532"/>
        <end position="589"/>
    </location>
</feature>
<keyword evidence="2" id="KW-0472">Membrane</keyword>
<feature type="compositionally biased region" description="Polar residues" evidence="1">
    <location>
        <begin position="579"/>
        <end position="589"/>
    </location>
</feature>
<dbReference type="EMBL" id="JAULSO010000002">
    <property type="protein sequence ID" value="KAK3689689.1"/>
    <property type="molecule type" value="Genomic_DNA"/>
</dbReference>
<dbReference type="Proteomes" id="UP001270362">
    <property type="component" value="Unassembled WGS sequence"/>
</dbReference>
<feature type="compositionally biased region" description="Polar residues" evidence="1">
    <location>
        <begin position="556"/>
        <end position="566"/>
    </location>
</feature>
<feature type="transmembrane region" description="Helical" evidence="2">
    <location>
        <begin position="129"/>
        <end position="149"/>
    </location>
</feature>
<keyword evidence="2" id="KW-0812">Transmembrane</keyword>
<keyword evidence="2" id="KW-1133">Transmembrane helix</keyword>
<evidence type="ECO:0000313" key="3">
    <source>
        <dbReference type="EMBL" id="KAK3689689.1"/>
    </source>
</evidence>
<protein>
    <submittedName>
        <fullName evidence="3">Uncharacterized protein</fullName>
    </submittedName>
</protein>